<keyword evidence="5" id="KW-0347">Helicase</keyword>
<dbReference type="SMART" id="SM00487">
    <property type="entry name" value="DEXDc"/>
    <property type="match status" value="1"/>
</dbReference>
<keyword evidence="5" id="KW-0378">Hydrolase</keyword>
<evidence type="ECO:0000259" key="4">
    <source>
        <dbReference type="PROSITE" id="PS51194"/>
    </source>
</evidence>
<dbReference type="InterPro" id="IPR001650">
    <property type="entry name" value="Helicase_C-like"/>
</dbReference>
<dbReference type="RefSeq" id="WP_255230655.1">
    <property type="nucleotide sequence ID" value="NZ_CP090614.1"/>
</dbReference>
<dbReference type="InterPro" id="IPR014001">
    <property type="entry name" value="Helicase_ATP-bd"/>
</dbReference>
<dbReference type="SMART" id="SM00490">
    <property type="entry name" value="HELICc"/>
    <property type="match status" value="1"/>
</dbReference>
<feature type="domain" description="Helicase ATP-binding" evidence="3">
    <location>
        <begin position="112"/>
        <end position="313"/>
    </location>
</feature>
<dbReference type="PANTHER" id="PTHR47957">
    <property type="entry name" value="ATP-DEPENDENT HELICASE HRQ1"/>
    <property type="match status" value="1"/>
</dbReference>
<evidence type="ECO:0000313" key="6">
    <source>
        <dbReference type="Proteomes" id="UP001059120"/>
    </source>
</evidence>
<protein>
    <submittedName>
        <fullName evidence="5">DEAD/DEAH box helicase</fullName>
    </submittedName>
</protein>
<dbReference type="SUPFAM" id="SSF52540">
    <property type="entry name" value="P-loop containing nucleoside triphosphate hydrolases"/>
    <property type="match status" value="2"/>
</dbReference>
<dbReference type="CDD" id="cd17923">
    <property type="entry name" value="DEXHc_Hrq1-like"/>
    <property type="match status" value="1"/>
</dbReference>
<dbReference type="Proteomes" id="UP001059120">
    <property type="component" value="Chromosome 1"/>
</dbReference>
<dbReference type="GO" id="GO:0004386">
    <property type="term" value="F:helicase activity"/>
    <property type="evidence" value="ECO:0007669"/>
    <property type="project" value="UniProtKB-KW"/>
</dbReference>
<evidence type="ECO:0000256" key="1">
    <source>
        <dbReference type="ARBA" id="ARBA00022741"/>
    </source>
</evidence>
<dbReference type="PANTHER" id="PTHR47957:SF3">
    <property type="entry name" value="ATP-DEPENDENT HELICASE HRQ1"/>
    <property type="match status" value="1"/>
</dbReference>
<evidence type="ECO:0000313" key="5">
    <source>
        <dbReference type="EMBL" id="UTT84702.1"/>
    </source>
</evidence>
<keyword evidence="6" id="KW-1185">Reference proteome</keyword>
<evidence type="ECO:0000259" key="3">
    <source>
        <dbReference type="PROSITE" id="PS51192"/>
    </source>
</evidence>
<dbReference type="PROSITE" id="PS51194">
    <property type="entry name" value="HELICASE_CTER"/>
    <property type="match status" value="1"/>
</dbReference>
<dbReference type="Gene3D" id="3.40.50.300">
    <property type="entry name" value="P-loop containing nucleotide triphosphate hydrolases"/>
    <property type="match status" value="2"/>
</dbReference>
<dbReference type="PROSITE" id="PS51192">
    <property type="entry name" value="HELICASE_ATP_BIND_1"/>
    <property type="match status" value="1"/>
</dbReference>
<evidence type="ECO:0000256" key="2">
    <source>
        <dbReference type="ARBA" id="ARBA00022840"/>
    </source>
</evidence>
<dbReference type="EMBL" id="CP090614">
    <property type="protein sequence ID" value="UTT84702.1"/>
    <property type="molecule type" value="Genomic_DNA"/>
</dbReference>
<accession>A0ABY5G4B0</accession>
<keyword evidence="1" id="KW-0547">Nucleotide-binding</keyword>
<proteinExistence type="predicted"/>
<keyword evidence="2" id="KW-0067">ATP-binding</keyword>
<dbReference type="InterPro" id="IPR011545">
    <property type="entry name" value="DEAD/DEAH_box_helicase_dom"/>
</dbReference>
<dbReference type="Pfam" id="PF00270">
    <property type="entry name" value="DEAD"/>
    <property type="match status" value="1"/>
</dbReference>
<gene>
    <name evidence="5" type="ORF">LZI70_13650</name>
</gene>
<sequence length="1362" mass="154141">MQYFESLVDQLTKRAARATLGQFGLRSKPLREFLWQSFSQSPGKEGAFLADPVFEATFGWKPHTQSMRDLSGGLLNSSIVNAMANPPKELKEDYLFDSSWHPYSHQHEAWSHLLEPSPKSVIVSSGTGSGKTECFLVPILNDIVERNSRPDGVEALFLYPLNALINSQRERLTAWTHQLGEQVKFSLFNGDTPESVNVAERKKHPNEQLSRKELRENPAQILVTNSTMLEYMLVRQKDANILNRSKGKLRWIVLDEAHTYIGSQAAELSLLLRRVMHGFGVTPDQVRFVATSATIGGKESDADLKAFLADVAGVDITQVHLVKGEREIKPLMELEQIKAMNLDSVSRITSEIERYDVLQSLPPLRTLRQHLSSTDNRLTLSEIGKLLSATEEPLSEQDSLQWLDICASTKNADGDAFIPFRLHLFHRVAGGLWACSNSDCSAKVGTPLESIDWRFGMVHMSRREKCSCGSPIFEMVSCNGCGTSLLAATEKTDSETSHSQLHLTKPDSSIDDFALDLVGEEDLTIEDDEETSEEYDRFALISPLSFEETGEYWINNQRDVKTAKVPGAHLIHRVEGYRKSDGVLSMRCPCCQHTKIKNFEFYRHFRNGAPFMLSTVIPTLLEYCQDGKKEQLKGPWNGRRMITFTDSRQGTARFSAKSQQDSERQFLRSTIYHLILDKAIRESGSSSEDTAELEKFQKMLKMAKMSGEEDMIEFVEGQIASLVGGSSKSVAVTWQEVEDFLAEQKEVKLWIKKFYEHFDDRMDMVANPKLLARLLLLREFNSRPKRQNTLETMGLVSMEYPVLAKKEGSAPSEWLRHFDSAEKAREEWVNFLTVCVNFHVRSMKAVRLTDEQINWIGAKYSPAFLVGQDEPTHIWNVEAWPKIRRKGPRQPRLARLLATALNIELEDSDTRADINEILRQAWMALQSSVLTPSGDGYRLELEQQVSFSLVADKHQCPHTQKIIDKPLLGVTPYLNLSGDRSEHLCKQISTPSYPYPFGRDPESGETVDLNKVRDWQEQPDLIDVRKENAWSDIADRVVERTPYFRVAEHSAQLKASQLREYEKEFKEGKINVLSCSTTMEMGVDIGGISVVAMNNAPPNPANYLQRAGRAGRRGETKSIALTLCKSTPHGEHIFSNTRWAFDTEIKVPNVSLSSDYIVRRHVNSLLLSTFLNHVVKSENSLKLNCGNFFKSDHESAASQADQFVDWCVNGALDFVQDGLDILLRRTSLDATSRIEILDASAKHMKRIVERWSVEHQLLKEQSKSLEENPNSLSTAQAAVESQIQRLEGEFLLSELARKGFLPGYGFPTDVVSLNTDHAKVIERRKRYIKMKQDQINDNTSRKDNLYSSGGFPSRDLSVAIRD</sequence>
<dbReference type="InterPro" id="IPR027417">
    <property type="entry name" value="P-loop_NTPase"/>
</dbReference>
<reference evidence="5" key="1">
    <citation type="submission" date="2022-01" db="EMBL/GenBank/DDBJ databases">
        <title>Alginate degradation mechanism of Vibrio pelagius WXL662.</title>
        <authorList>
            <person name="He X."/>
        </authorList>
    </citation>
    <scope>NUCLEOTIDE SEQUENCE</scope>
    <source>
        <strain evidence="5">WXL662</strain>
    </source>
</reference>
<dbReference type="Pfam" id="PF00271">
    <property type="entry name" value="Helicase_C"/>
    <property type="match status" value="1"/>
</dbReference>
<feature type="domain" description="Helicase C-terminal" evidence="4">
    <location>
        <begin position="1008"/>
        <end position="1153"/>
    </location>
</feature>
<organism evidence="5 6">
    <name type="scientific">Vibrio pelagius</name>
    <dbReference type="NCBI Taxonomy" id="28169"/>
    <lineage>
        <taxon>Bacteria</taxon>
        <taxon>Pseudomonadati</taxon>
        <taxon>Pseudomonadota</taxon>
        <taxon>Gammaproteobacteria</taxon>
        <taxon>Vibrionales</taxon>
        <taxon>Vibrionaceae</taxon>
        <taxon>Vibrio</taxon>
    </lineage>
</organism>
<name>A0ABY5G4B0_VIBPE</name>